<dbReference type="Proteomes" id="UP000004688">
    <property type="component" value="Plasmid pOA238_118"/>
</dbReference>
<dbReference type="AlphaFoldDB" id="M9RSI6"/>
<dbReference type="GO" id="GO:0047348">
    <property type="term" value="F:glycerol-3-phosphate cytidylyltransferase activity"/>
    <property type="evidence" value="ECO:0007669"/>
    <property type="project" value="UniProtKB-EC"/>
</dbReference>
<dbReference type="EMBL" id="CP003743">
    <property type="protein sequence ID" value="AGI74713.1"/>
    <property type="molecule type" value="Genomic_DNA"/>
</dbReference>
<dbReference type="PANTHER" id="PTHR43793:SF1">
    <property type="entry name" value="FAD SYNTHASE"/>
    <property type="match status" value="1"/>
</dbReference>
<keyword evidence="4" id="KW-0614">Plasmid</keyword>
<dbReference type="Gene3D" id="3.40.50.620">
    <property type="entry name" value="HUPs"/>
    <property type="match status" value="1"/>
</dbReference>
<dbReference type="NCBIfam" id="TIGR00125">
    <property type="entry name" value="cyt_tran_rel"/>
    <property type="match status" value="1"/>
</dbReference>
<keyword evidence="2 4" id="KW-0548">Nucleotidyltransferase</keyword>
<dbReference type="Pfam" id="PF01467">
    <property type="entry name" value="CTP_transf_like"/>
    <property type="match status" value="1"/>
</dbReference>
<dbReference type="InterPro" id="IPR004821">
    <property type="entry name" value="Cyt_trans-like"/>
</dbReference>
<dbReference type="EC" id="2.7.7.39" evidence="4"/>
<reference evidence="4 5" key="1">
    <citation type="journal article" date="2013" name="PLoS ONE">
        <title>Poles Apart: Arctic and Antarctic Octadecabacter strains Share High Genome Plasticity and a New Type of Xanthorhodopsin.</title>
        <authorList>
            <person name="Vollmers J."/>
            <person name="Voget S."/>
            <person name="Dietrich S."/>
            <person name="Gollnow K."/>
            <person name="Smits M."/>
            <person name="Meyer K."/>
            <person name="Brinkhoff T."/>
            <person name="Simon M."/>
            <person name="Daniel R."/>
        </authorList>
    </citation>
    <scope>NUCLEOTIDE SEQUENCE [LARGE SCALE GENOMIC DNA]</scope>
    <source>
        <strain evidence="4 5">238</strain>
        <plasmid evidence="5">Plasmid pOA238_118</plasmid>
    </source>
</reference>
<organism evidence="4 5">
    <name type="scientific">Octadecabacter arcticus 238</name>
    <dbReference type="NCBI Taxonomy" id="391616"/>
    <lineage>
        <taxon>Bacteria</taxon>
        <taxon>Pseudomonadati</taxon>
        <taxon>Pseudomonadota</taxon>
        <taxon>Alphaproteobacteria</taxon>
        <taxon>Rhodobacterales</taxon>
        <taxon>Roseobacteraceae</taxon>
        <taxon>Octadecabacter</taxon>
    </lineage>
</organism>
<evidence type="ECO:0000256" key="2">
    <source>
        <dbReference type="ARBA" id="ARBA00022695"/>
    </source>
</evidence>
<feature type="domain" description="Cytidyltransferase-like" evidence="3">
    <location>
        <begin position="5"/>
        <end position="124"/>
    </location>
</feature>
<dbReference type="OrthoDB" id="9802794at2"/>
<sequence>MKRVITYGTFDVFHYGHLRILERARQMGDELYVGVSTDLFNYEKGKLAFESFPTRRKKVFGTNLVNQVFAENSMSQKCSDIARLKINILVMGDDWKGAFDYLHDICEVRYLMRTPNVSSTMIRNAMKSSQMGQSLK</sequence>
<keyword evidence="5" id="KW-1185">Reference proteome</keyword>
<dbReference type="KEGG" id="oar:OA238_118p0190"/>
<evidence type="ECO:0000313" key="5">
    <source>
        <dbReference type="Proteomes" id="UP000004688"/>
    </source>
</evidence>
<evidence type="ECO:0000256" key="1">
    <source>
        <dbReference type="ARBA" id="ARBA00022679"/>
    </source>
</evidence>
<dbReference type="InterPro" id="IPR014729">
    <property type="entry name" value="Rossmann-like_a/b/a_fold"/>
</dbReference>
<proteinExistence type="predicted"/>
<accession>M9RSI6</accession>
<dbReference type="HOGENOM" id="CLU_034585_2_2_5"/>
<evidence type="ECO:0000313" key="4">
    <source>
        <dbReference type="EMBL" id="AGI74713.1"/>
    </source>
</evidence>
<name>M9RSI6_9RHOB</name>
<dbReference type="RefSeq" id="WP_015497621.1">
    <property type="nucleotide sequence ID" value="NC_020909.1"/>
</dbReference>
<evidence type="ECO:0000259" key="3">
    <source>
        <dbReference type="Pfam" id="PF01467"/>
    </source>
</evidence>
<geneLocation type="plasmid" evidence="4 5">
    <name>pOA238_118</name>
</geneLocation>
<dbReference type="PANTHER" id="PTHR43793">
    <property type="entry name" value="FAD SYNTHASE"/>
    <property type="match status" value="1"/>
</dbReference>
<dbReference type="InterPro" id="IPR050385">
    <property type="entry name" value="Archaeal_FAD_synthase"/>
</dbReference>
<keyword evidence="1 4" id="KW-0808">Transferase</keyword>
<protein>
    <submittedName>
        <fullName evidence="4">Glycerol-3-phosphate cytidylyltransferase</fullName>
        <ecNumber evidence="4">2.7.7.39</ecNumber>
    </submittedName>
</protein>
<gene>
    <name evidence="4" type="ORF">OA238_118p0190</name>
</gene>
<dbReference type="SUPFAM" id="SSF52374">
    <property type="entry name" value="Nucleotidylyl transferase"/>
    <property type="match status" value="1"/>
</dbReference>